<dbReference type="EMBL" id="JARGCK010000074">
    <property type="protein sequence ID" value="MDK9867307.1"/>
    <property type="molecule type" value="Genomic_DNA"/>
</dbReference>
<dbReference type="RefSeq" id="WP_285324598.1">
    <property type="nucleotide sequence ID" value="NZ_JARGCK010000074.1"/>
</dbReference>
<dbReference type="Proteomes" id="UP001174037">
    <property type="component" value="Unassembled WGS sequence"/>
</dbReference>
<keyword evidence="2" id="KW-0238">DNA-binding</keyword>
<gene>
    <name evidence="7" type="ORF">P1A27_15405</name>
</gene>
<feature type="active site" description="O-(5'-phospho-DNA)-serine intermediate" evidence="4 5">
    <location>
        <position position="16"/>
    </location>
</feature>
<sequence length="171" mass="19691">MQQLKQKRVGIYVRVSTEMQSTEGYSIDGQINQIREYCDFNNFAVVDVYADRGISGKSMNRPELQRLLKDANEGQIDSVMVYKTNRLARNTSDLLKIVEDLHRQNVEFFSLSERMEVNTSSGKLMLQILASFSEFERNNIVENVFMGQTRRAQEGYYQGNLPLGYGKIPDN</sequence>
<accession>A0AAW7AN02</accession>
<dbReference type="InterPro" id="IPR006118">
    <property type="entry name" value="Recombinase_CS"/>
</dbReference>
<evidence type="ECO:0000313" key="7">
    <source>
        <dbReference type="EMBL" id="MDK9867307.1"/>
    </source>
</evidence>
<dbReference type="AlphaFoldDB" id="A0AAW7AN02"/>
<dbReference type="InterPro" id="IPR050639">
    <property type="entry name" value="SSR_resolvase"/>
</dbReference>
<dbReference type="SUPFAM" id="SSF53041">
    <property type="entry name" value="Resolvase-like"/>
    <property type="match status" value="1"/>
</dbReference>
<feature type="non-terminal residue" evidence="7">
    <location>
        <position position="171"/>
    </location>
</feature>
<dbReference type="GO" id="GO:0015074">
    <property type="term" value="P:DNA integration"/>
    <property type="evidence" value="ECO:0007669"/>
    <property type="project" value="UniProtKB-KW"/>
</dbReference>
<dbReference type="PROSITE" id="PS51736">
    <property type="entry name" value="RECOMBINASES_3"/>
    <property type="match status" value="1"/>
</dbReference>
<evidence type="ECO:0000256" key="5">
    <source>
        <dbReference type="PROSITE-ProRule" id="PRU10137"/>
    </source>
</evidence>
<dbReference type="GO" id="GO:0000150">
    <property type="term" value="F:DNA strand exchange activity"/>
    <property type="evidence" value="ECO:0007669"/>
    <property type="project" value="InterPro"/>
</dbReference>
<keyword evidence="1" id="KW-0229">DNA integration</keyword>
<protein>
    <submittedName>
        <fullName evidence="7">Recombinase family protein</fullName>
    </submittedName>
</protein>
<dbReference type="Gene3D" id="3.40.50.1390">
    <property type="entry name" value="Resolvase, N-terminal catalytic domain"/>
    <property type="match status" value="1"/>
</dbReference>
<dbReference type="PANTHER" id="PTHR30461:SF23">
    <property type="entry name" value="DNA RECOMBINASE-RELATED"/>
    <property type="match status" value="1"/>
</dbReference>
<evidence type="ECO:0000256" key="3">
    <source>
        <dbReference type="ARBA" id="ARBA00023172"/>
    </source>
</evidence>
<dbReference type="InterPro" id="IPR006119">
    <property type="entry name" value="Resolv_N"/>
</dbReference>
<dbReference type="PROSITE" id="PS00397">
    <property type="entry name" value="RECOMBINASES_1"/>
    <property type="match status" value="1"/>
</dbReference>
<dbReference type="SMART" id="SM00857">
    <property type="entry name" value="Resolvase"/>
    <property type="match status" value="1"/>
</dbReference>
<dbReference type="CDD" id="cd03768">
    <property type="entry name" value="SR_ResInv"/>
    <property type="match status" value="1"/>
</dbReference>
<proteinExistence type="predicted"/>
<evidence type="ECO:0000259" key="6">
    <source>
        <dbReference type="PROSITE" id="PS51736"/>
    </source>
</evidence>
<keyword evidence="3" id="KW-0233">DNA recombination</keyword>
<dbReference type="Pfam" id="PF00239">
    <property type="entry name" value="Resolvase"/>
    <property type="match status" value="1"/>
</dbReference>
<evidence type="ECO:0000256" key="4">
    <source>
        <dbReference type="PIRSR" id="PIRSR606118-50"/>
    </source>
</evidence>
<reference evidence="7" key="1">
    <citation type="journal article" date="2023" name="Int. J. Mol. Sci.">
        <title>Antibiotic Resistance/Susceptibility Profiles of Staphylococcus equorum Strains from Cheese, and Genome Analysis for Antibiotic Resistance Genes.</title>
        <authorList>
            <person name="Vazquez L."/>
            <person name="Srednik M.E."/>
            <person name="Rodriguez J."/>
            <person name="Florez A.B."/>
            <person name="Mayo B."/>
        </authorList>
    </citation>
    <scope>NUCLEOTIDE SEQUENCE</scope>
    <source>
        <strain evidence="7">5A3I</strain>
    </source>
</reference>
<evidence type="ECO:0000256" key="1">
    <source>
        <dbReference type="ARBA" id="ARBA00022908"/>
    </source>
</evidence>
<dbReference type="GO" id="GO:0003677">
    <property type="term" value="F:DNA binding"/>
    <property type="evidence" value="ECO:0007669"/>
    <property type="project" value="UniProtKB-KW"/>
</dbReference>
<evidence type="ECO:0000313" key="8">
    <source>
        <dbReference type="Proteomes" id="UP001174037"/>
    </source>
</evidence>
<feature type="domain" description="Resolvase/invertase-type recombinase catalytic" evidence="6">
    <location>
        <begin position="8"/>
        <end position="155"/>
    </location>
</feature>
<evidence type="ECO:0000256" key="2">
    <source>
        <dbReference type="ARBA" id="ARBA00023125"/>
    </source>
</evidence>
<dbReference type="InterPro" id="IPR036162">
    <property type="entry name" value="Resolvase-like_N_sf"/>
</dbReference>
<comment type="caution">
    <text evidence="7">The sequence shown here is derived from an EMBL/GenBank/DDBJ whole genome shotgun (WGS) entry which is preliminary data.</text>
</comment>
<name>A0AAW7AN02_9STAP</name>
<reference evidence="7" key="2">
    <citation type="submission" date="2023-03" db="EMBL/GenBank/DDBJ databases">
        <authorList>
            <person name="Vazquez L."/>
            <person name="Rodriguez J."/>
            <person name="Mayo B."/>
            <person name="Florez A.B."/>
        </authorList>
    </citation>
    <scope>NUCLEOTIDE SEQUENCE</scope>
    <source>
        <strain evidence="7">5A3I</strain>
    </source>
</reference>
<dbReference type="PANTHER" id="PTHR30461">
    <property type="entry name" value="DNA-INVERTASE FROM LAMBDOID PROPHAGE"/>
    <property type="match status" value="1"/>
</dbReference>
<organism evidence="7 8">
    <name type="scientific">Staphylococcus equorum</name>
    <dbReference type="NCBI Taxonomy" id="246432"/>
    <lineage>
        <taxon>Bacteria</taxon>
        <taxon>Bacillati</taxon>
        <taxon>Bacillota</taxon>
        <taxon>Bacilli</taxon>
        <taxon>Bacillales</taxon>
        <taxon>Staphylococcaceae</taxon>
        <taxon>Staphylococcus</taxon>
    </lineage>
</organism>